<keyword evidence="3" id="KW-1185">Reference proteome</keyword>
<dbReference type="RefSeq" id="WP_160802217.1">
    <property type="nucleotide sequence ID" value="NZ_WUUL01000010.1"/>
</dbReference>
<proteinExistence type="predicted"/>
<feature type="domain" description="VOC" evidence="1">
    <location>
        <begin position="2"/>
        <end position="125"/>
    </location>
</feature>
<dbReference type="EMBL" id="WUUL01000010">
    <property type="protein sequence ID" value="MXQ54862.1"/>
    <property type="molecule type" value="Genomic_DNA"/>
</dbReference>
<dbReference type="Gene3D" id="3.10.180.10">
    <property type="entry name" value="2,3-Dihydroxybiphenyl 1,2-Dioxygenase, domain 1"/>
    <property type="match status" value="1"/>
</dbReference>
<evidence type="ECO:0000313" key="3">
    <source>
        <dbReference type="Proteomes" id="UP000430692"/>
    </source>
</evidence>
<comment type="caution">
    <text evidence="2">The sequence shown here is derived from an EMBL/GenBank/DDBJ whole genome shotgun (WGS) entry which is preliminary data.</text>
</comment>
<reference evidence="2 3" key="1">
    <citation type="submission" date="2019-12" db="EMBL/GenBank/DDBJ databases">
        <title>Whole-genome analyses of novel actinobacteria.</title>
        <authorList>
            <person name="Sahin N."/>
            <person name="Saygin H."/>
        </authorList>
    </citation>
    <scope>NUCLEOTIDE SEQUENCE [LARGE SCALE GENOMIC DNA]</scope>
    <source>
        <strain evidence="2 3">KC615</strain>
    </source>
</reference>
<dbReference type="PROSITE" id="PS51819">
    <property type="entry name" value="VOC"/>
    <property type="match status" value="1"/>
</dbReference>
<dbReference type="InterPro" id="IPR029068">
    <property type="entry name" value="Glyas_Bleomycin-R_OHBP_Dase"/>
</dbReference>
<dbReference type="InterPro" id="IPR004360">
    <property type="entry name" value="Glyas_Fos-R_dOase_dom"/>
</dbReference>
<dbReference type="SUPFAM" id="SSF54593">
    <property type="entry name" value="Glyoxalase/Bleomycin resistance protein/Dihydroxybiphenyl dioxygenase"/>
    <property type="match status" value="1"/>
</dbReference>
<dbReference type="Proteomes" id="UP000430692">
    <property type="component" value="Unassembled WGS sequence"/>
</dbReference>
<accession>A0A6I4W3I6</accession>
<protein>
    <submittedName>
        <fullName evidence="2">VOC family protein</fullName>
    </submittedName>
</protein>
<gene>
    <name evidence="2" type="ORF">GSM42_14285</name>
</gene>
<dbReference type="InterPro" id="IPR037523">
    <property type="entry name" value="VOC_core"/>
</dbReference>
<organism evidence="2 3">
    <name type="scientific">Shimazuella alba</name>
    <dbReference type="NCBI Taxonomy" id="2690964"/>
    <lineage>
        <taxon>Bacteria</taxon>
        <taxon>Bacillati</taxon>
        <taxon>Bacillota</taxon>
        <taxon>Bacilli</taxon>
        <taxon>Bacillales</taxon>
        <taxon>Thermoactinomycetaceae</taxon>
        <taxon>Shimazuella</taxon>
    </lineage>
</organism>
<dbReference type="AlphaFoldDB" id="A0A6I4W3I6"/>
<sequence>MKLDNIRLCVTKYKECFLFYHDILGLNLLLANETSTYADTGSSKVSLFNREFMAQAIGESNLPFESKSMDSFALIFEVDEVERKYKELQKKGVTFIAEQTVREDWGIKVSHFRDPGGNLIEIYESLEK</sequence>
<evidence type="ECO:0000259" key="1">
    <source>
        <dbReference type="PROSITE" id="PS51819"/>
    </source>
</evidence>
<name>A0A6I4W3I6_9BACL</name>
<evidence type="ECO:0000313" key="2">
    <source>
        <dbReference type="EMBL" id="MXQ54862.1"/>
    </source>
</evidence>
<dbReference type="Pfam" id="PF00903">
    <property type="entry name" value="Glyoxalase"/>
    <property type="match status" value="1"/>
</dbReference>